<protein>
    <submittedName>
        <fullName evidence="2">Uncharacterized protein</fullName>
    </submittedName>
</protein>
<organism evidence="2 3">
    <name type="scientific">Candidatus Doudnabacteria bacterium RIFCSPHIGHO2_01_FULL_49_9</name>
    <dbReference type="NCBI Taxonomy" id="1817827"/>
    <lineage>
        <taxon>Bacteria</taxon>
        <taxon>Candidatus Doudnaibacteriota</taxon>
    </lineage>
</organism>
<dbReference type="Proteomes" id="UP000176339">
    <property type="component" value="Unassembled WGS sequence"/>
</dbReference>
<dbReference type="EMBL" id="MFEN01000009">
    <property type="protein sequence ID" value="OGE84495.1"/>
    <property type="molecule type" value="Genomic_DNA"/>
</dbReference>
<gene>
    <name evidence="2" type="ORF">A2846_03570</name>
</gene>
<reference evidence="2 3" key="1">
    <citation type="journal article" date="2016" name="Nat. Commun.">
        <title>Thousands of microbial genomes shed light on interconnected biogeochemical processes in an aquifer system.</title>
        <authorList>
            <person name="Anantharaman K."/>
            <person name="Brown C.T."/>
            <person name="Hug L.A."/>
            <person name="Sharon I."/>
            <person name="Castelle C.J."/>
            <person name="Probst A.J."/>
            <person name="Thomas B.C."/>
            <person name="Singh A."/>
            <person name="Wilkins M.J."/>
            <person name="Karaoz U."/>
            <person name="Brodie E.L."/>
            <person name="Williams K.H."/>
            <person name="Hubbard S.S."/>
            <person name="Banfield J.F."/>
        </authorList>
    </citation>
    <scope>NUCLEOTIDE SEQUENCE [LARGE SCALE GENOMIC DNA]</scope>
</reference>
<keyword evidence="1" id="KW-1133">Transmembrane helix</keyword>
<accession>A0A1F5P3T4</accession>
<name>A0A1F5P3T4_9BACT</name>
<proteinExistence type="predicted"/>
<evidence type="ECO:0000313" key="3">
    <source>
        <dbReference type="Proteomes" id="UP000176339"/>
    </source>
</evidence>
<evidence type="ECO:0000313" key="2">
    <source>
        <dbReference type="EMBL" id="OGE84495.1"/>
    </source>
</evidence>
<evidence type="ECO:0000256" key="1">
    <source>
        <dbReference type="SAM" id="Phobius"/>
    </source>
</evidence>
<dbReference type="AlphaFoldDB" id="A0A1F5P3T4"/>
<comment type="caution">
    <text evidence="2">The sequence shown here is derived from an EMBL/GenBank/DDBJ whole genome shotgun (WGS) entry which is preliminary data.</text>
</comment>
<keyword evidence="1" id="KW-0812">Transmembrane</keyword>
<sequence>MSEQEIIKQISRLSKIAPEAEYATVSRLLILASKDAAYEMAPEKAFVETVSALRNVAPSHQFAAESRELLIAHPRTILEKAVKMFSPRNLAYQGVNYGLSVVMASVLFAIVIGGASALFRAAPGIDGSALTAEAQSVIKDIDIHLEEAGYFIVTADKARVALGDATGNGPEHANQRIIEKENRDMQFNDPTNRDIDELLNQATL</sequence>
<keyword evidence="1" id="KW-0472">Membrane</keyword>
<feature type="transmembrane region" description="Helical" evidence="1">
    <location>
        <begin position="97"/>
        <end position="119"/>
    </location>
</feature>